<keyword evidence="5" id="KW-0436">Ligase</keyword>
<evidence type="ECO:0000256" key="1">
    <source>
        <dbReference type="ARBA" id="ARBA00004496"/>
    </source>
</evidence>
<feature type="domain" description="GS catalytic" evidence="10">
    <location>
        <begin position="46"/>
        <end position="305"/>
    </location>
</feature>
<dbReference type="InterPro" id="IPR027303">
    <property type="entry name" value="Gln_synth_gly_rich_site"/>
</dbReference>
<dbReference type="Gene3D" id="3.10.20.70">
    <property type="entry name" value="Glutamine synthetase, N-terminal domain"/>
    <property type="match status" value="1"/>
</dbReference>
<dbReference type="GO" id="GO:0005524">
    <property type="term" value="F:ATP binding"/>
    <property type="evidence" value="ECO:0007669"/>
    <property type="project" value="UniProtKB-KW"/>
</dbReference>
<evidence type="ECO:0000256" key="5">
    <source>
        <dbReference type="ARBA" id="ARBA00022598"/>
    </source>
</evidence>
<evidence type="ECO:0000256" key="7">
    <source>
        <dbReference type="ARBA" id="ARBA00022840"/>
    </source>
</evidence>
<evidence type="ECO:0000313" key="11">
    <source>
        <dbReference type="EMBL" id="KAI6657400.1"/>
    </source>
</evidence>
<proteinExistence type="inferred from homology"/>
<dbReference type="InterPro" id="IPR014746">
    <property type="entry name" value="Gln_synth/guanido_kin_cat_dom"/>
</dbReference>
<dbReference type="Gene3D" id="3.30.590.10">
    <property type="entry name" value="Glutamine synthetase/guanido kinase, catalytic domain"/>
    <property type="match status" value="1"/>
</dbReference>
<dbReference type="PROSITE" id="PS51987">
    <property type="entry name" value="GS_CATALYTIC"/>
    <property type="match status" value="1"/>
</dbReference>
<dbReference type="EC" id="6.3.1.2" evidence="3"/>
<evidence type="ECO:0000259" key="10">
    <source>
        <dbReference type="PROSITE" id="PS51987"/>
    </source>
</evidence>
<dbReference type="SUPFAM" id="SSF54368">
    <property type="entry name" value="Glutamine synthetase, N-terminal domain"/>
    <property type="match status" value="1"/>
</dbReference>
<evidence type="ECO:0000256" key="6">
    <source>
        <dbReference type="ARBA" id="ARBA00022741"/>
    </source>
</evidence>
<comment type="similarity">
    <text evidence="2 8 9">Belongs to the glutamine synthetase family.</text>
</comment>
<dbReference type="Proteomes" id="UP001165289">
    <property type="component" value="Unassembled WGS sequence"/>
</dbReference>
<dbReference type="Pfam" id="PF00120">
    <property type="entry name" value="Gln-synt_C"/>
    <property type="match status" value="1"/>
</dbReference>
<dbReference type="GO" id="GO:0004356">
    <property type="term" value="F:glutamine synthetase activity"/>
    <property type="evidence" value="ECO:0007669"/>
    <property type="project" value="UniProtKB-EC"/>
</dbReference>
<accession>A0AAV7K9N2</accession>
<keyword evidence="12" id="KW-1185">Reference proteome</keyword>
<organism evidence="11 12">
    <name type="scientific">Oopsacas minuta</name>
    <dbReference type="NCBI Taxonomy" id="111878"/>
    <lineage>
        <taxon>Eukaryota</taxon>
        <taxon>Metazoa</taxon>
        <taxon>Porifera</taxon>
        <taxon>Hexactinellida</taxon>
        <taxon>Hexasterophora</taxon>
        <taxon>Lyssacinosida</taxon>
        <taxon>Leucopsacidae</taxon>
        <taxon>Oopsacas</taxon>
    </lineage>
</organism>
<dbReference type="AlphaFoldDB" id="A0AAV7K9N2"/>
<dbReference type="InterPro" id="IPR050292">
    <property type="entry name" value="Glutamine_Synthetase"/>
</dbReference>
<keyword evidence="6" id="KW-0547">Nucleotide-binding</keyword>
<sequence length="305" mass="34454">MQSNGTNSDIYIRPKALFSDPFRGDPNKLVLCETYTHEEKPHPTNSRHICNMYMSNPKVQAAHPWFGIEQEYTIMNRNGRPYQWPENGYPPAQGPFYCSIGASRVHGRSILEAHYRACLYAGVKIAGSNAEVMLSQWEFQIGPCEGIEMGDHLWVARFLLERVAEDFGCDISFDPKPVQGNWNGSGAHTNYSTLEMREDGGLAKMYPAIERMGKNHEWHIKYYDPHGGADNARRLTGLHETSDIHSFSSGVADRGASIRIPRHCSKDGKGYFEDRRPSANMDPYVVTEVIVRTTILMEDHSGVKV</sequence>
<dbReference type="GO" id="GO:0005737">
    <property type="term" value="C:cytoplasm"/>
    <property type="evidence" value="ECO:0007669"/>
    <property type="project" value="UniProtKB-SubCell"/>
</dbReference>
<comment type="subcellular location">
    <subcellularLocation>
        <location evidence="1">Cytoplasm</location>
    </subcellularLocation>
</comment>
<dbReference type="EMBL" id="JAKMXF010000111">
    <property type="protein sequence ID" value="KAI6657400.1"/>
    <property type="molecule type" value="Genomic_DNA"/>
</dbReference>
<dbReference type="InterPro" id="IPR036651">
    <property type="entry name" value="Gln_synt_N_sf"/>
</dbReference>
<keyword evidence="4" id="KW-0963">Cytoplasm</keyword>
<keyword evidence="7" id="KW-0067">ATP-binding</keyword>
<dbReference type="SUPFAM" id="SSF55931">
    <property type="entry name" value="Glutamine synthetase/guanido kinase"/>
    <property type="match status" value="1"/>
</dbReference>
<dbReference type="PROSITE" id="PS00181">
    <property type="entry name" value="GLNA_ATP"/>
    <property type="match status" value="1"/>
</dbReference>
<dbReference type="InterPro" id="IPR008146">
    <property type="entry name" value="Gln_synth_cat_dom"/>
</dbReference>
<reference evidence="11 12" key="1">
    <citation type="journal article" date="2023" name="BMC Biol.">
        <title>The compact genome of the sponge Oopsacas minuta (Hexactinellida) is lacking key metazoan core genes.</title>
        <authorList>
            <person name="Santini S."/>
            <person name="Schenkelaars Q."/>
            <person name="Jourda C."/>
            <person name="Duchesne M."/>
            <person name="Belahbib H."/>
            <person name="Rocher C."/>
            <person name="Selva M."/>
            <person name="Riesgo A."/>
            <person name="Vervoort M."/>
            <person name="Leys S.P."/>
            <person name="Kodjabachian L."/>
            <person name="Le Bivic A."/>
            <person name="Borchiellini C."/>
            <person name="Claverie J.M."/>
            <person name="Renard E."/>
        </authorList>
    </citation>
    <scope>NUCLEOTIDE SEQUENCE [LARGE SCALE GENOMIC DNA]</scope>
    <source>
        <strain evidence="11">SPO-2</strain>
    </source>
</reference>
<protein>
    <recommendedName>
        <fullName evidence="3">glutamine synthetase</fullName>
        <ecNumber evidence="3">6.3.1.2</ecNumber>
    </recommendedName>
</protein>
<gene>
    <name evidence="11" type="ORF">LOD99_148</name>
</gene>
<name>A0AAV7K9N2_9METZ</name>
<evidence type="ECO:0000313" key="12">
    <source>
        <dbReference type="Proteomes" id="UP001165289"/>
    </source>
</evidence>
<dbReference type="FunFam" id="3.30.590.10:FF:000011">
    <property type="entry name" value="Glutamine synthetase"/>
    <property type="match status" value="1"/>
</dbReference>
<evidence type="ECO:0000256" key="2">
    <source>
        <dbReference type="ARBA" id="ARBA00009897"/>
    </source>
</evidence>
<dbReference type="GO" id="GO:0006542">
    <property type="term" value="P:glutamine biosynthetic process"/>
    <property type="evidence" value="ECO:0007669"/>
    <property type="project" value="InterPro"/>
</dbReference>
<comment type="caution">
    <text evidence="11">The sequence shown here is derived from an EMBL/GenBank/DDBJ whole genome shotgun (WGS) entry which is preliminary data.</text>
</comment>
<evidence type="ECO:0000256" key="8">
    <source>
        <dbReference type="PROSITE-ProRule" id="PRU01331"/>
    </source>
</evidence>
<dbReference type="PANTHER" id="PTHR20852">
    <property type="entry name" value="GLUTAMINE SYNTHETASE"/>
    <property type="match status" value="1"/>
</dbReference>
<dbReference type="SMART" id="SM01230">
    <property type="entry name" value="Gln-synt_C"/>
    <property type="match status" value="1"/>
</dbReference>
<evidence type="ECO:0000256" key="4">
    <source>
        <dbReference type="ARBA" id="ARBA00022490"/>
    </source>
</evidence>
<evidence type="ECO:0000256" key="3">
    <source>
        <dbReference type="ARBA" id="ARBA00012937"/>
    </source>
</evidence>
<evidence type="ECO:0000256" key="9">
    <source>
        <dbReference type="RuleBase" id="RU000384"/>
    </source>
</evidence>
<dbReference type="PANTHER" id="PTHR20852:SF57">
    <property type="entry name" value="GLUTAMINE SYNTHETASE 2 CYTOPLASMIC"/>
    <property type="match status" value="1"/>
</dbReference>